<protein>
    <submittedName>
        <fullName evidence="1">Uncharacterized protein</fullName>
    </submittedName>
</protein>
<evidence type="ECO:0000313" key="1">
    <source>
        <dbReference type="EMBL" id="JAE06752.1"/>
    </source>
</evidence>
<reference evidence="1" key="1">
    <citation type="submission" date="2014-09" db="EMBL/GenBank/DDBJ databases">
        <authorList>
            <person name="Magalhaes I.L.F."/>
            <person name="Oliveira U."/>
            <person name="Santos F.R."/>
            <person name="Vidigal T.H.D.A."/>
            <person name="Brescovit A.D."/>
            <person name="Santos A.J."/>
        </authorList>
    </citation>
    <scope>NUCLEOTIDE SEQUENCE</scope>
    <source>
        <tissue evidence="1">Shoot tissue taken approximately 20 cm above the soil surface</tissue>
    </source>
</reference>
<name>A0A0A9F335_ARUDO</name>
<proteinExistence type="predicted"/>
<accession>A0A0A9F335</accession>
<organism evidence="1">
    <name type="scientific">Arundo donax</name>
    <name type="common">Giant reed</name>
    <name type="synonym">Donax arundinaceus</name>
    <dbReference type="NCBI Taxonomy" id="35708"/>
    <lineage>
        <taxon>Eukaryota</taxon>
        <taxon>Viridiplantae</taxon>
        <taxon>Streptophyta</taxon>
        <taxon>Embryophyta</taxon>
        <taxon>Tracheophyta</taxon>
        <taxon>Spermatophyta</taxon>
        <taxon>Magnoliopsida</taxon>
        <taxon>Liliopsida</taxon>
        <taxon>Poales</taxon>
        <taxon>Poaceae</taxon>
        <taxon>PACMAD clade</taxon>
        <taxon>Arundinoideae</taxon>
        <taxon>Arundineae</taxon>
        <taxon>Arundo</taxon>
    </lineage>
</organism>
<dbReference type="AlphaFoldDB" id="A0A0A9F335"/>
<dbReference type="EMBL" id="GBRH01191144">
    <property type="protein sequence ID" value="JAE06752.1"/>
    <property type="molecule type" value="Transcribed_RNA"/>
</dbReference>
<reference evidence="1" key="2">
    <citation type="journal article" date="2015" name="Data Brief">
        <title>Shoot transcriptome of the giant reed, Arundo donax.</title>
        <authorList>
            <person name="Barrero R.A."/>
            <person name="Guerrero F.D."/>
            <person name="Moolhuijzen P."/>
            <person name="Goolsby J.A."/>
            <person name="Tidwell J."/>
            <person name="Bellgard S.E."/>
            <person name="Bellgard M.I."/>
        </authorList>
    </citation>
    <scope>NUCLEOTIDE SEQUENCE</scope>
    <source>
        <tissue evidence="1">Shoot tissue taken approximately 20 cm above the soil surface</tissue>
    </source>
</reference>
<sequence length="71" mass="7844">MNCSSPASDGVDDMARWVMAAPATRSCSREGGCLPDARPWLLAAPRKQPRRSLLPDAAVSRLRVMSWIEKF</sequence>